<dbReference type="InterPro" id="IPR035965">
    <property type="entry name" value="PAS-like_dom_sf"/>
</dbReference>
<dbReference type="InterPro" id="IPR058031">
    <property type="entry name" value="AAA_lid_NorR"/>
</dbReference>
<dbReference type="Pfam" id="PF02954">
    <property type="entry name" value="HTH_8"/>
    <property type="match status" value="1"/>
</dbReference>
<dbReference type="Gene3D" id="3.30.450.20">
    <property type="entry name" value="PAS domain"/>
    <property type="match status" value="1"/>
</dbReference>
<dbReference type="InterPro" id="IPR002078">
    <property type="entry name" value="Sigma_54_int"/>
</dbReference>
<dbReference type="Gene3D" id="3.40.50.10660">
    <property type="entry name" value="PrpR receptor domain-like"/>
    <property type="match status" value="1"/>
</dbReference>
<dbReference type="InterPro" id="IPR027417">
    <property type="entry name" value="P-loop_NTPase"/>
</dbReference>
<dbReference type="SUPFAM" id="SSF55785">
    <property type="entry name" value="PYP-like sensor domain (PAS domain)"/>
    <property type="match status" value="1"/>
</dbReference>
<dbReference type="EMBL" id="JAGFNZ010000001">
    <property type="protein sequence ID" value="MBW7571418.1"/>
    <property type="molecule type" value="Genomic_DNA"/>
</dbReference>
<proteinExistence type="predicted"/>
<dbReference type="Pfam" id="PF00158">
    <property type="entry name" value="Sigma54_activat"/>
    <property type="match status" value="1"/>
</dbReference>
<evidence type="ECO:0000256" key="4">
    <source>
        <dbReference type="ARBA" id="ARBA00023163"/>
    </source>
</evidence>
<dbReference type="Gene3D" id="3.40.50.2300">
    <property type="match status" value="1"/>
</dbReference>
<evidence type="ECO:0000256" key="2">
    <source>
        <dbReference type="ARBA" id="ARBA00022840"/>
    </source>
</evidence>
<reference evidence="6 7" key="1">
    <citation type="submission" date="2021-03" db="EMBL/GenBank/DDBJ databases">
        <title>Caproiciproducens sp. nov. isolated from feces of cow.</title>
        <authorList>
            <person name="Choi J.-Y."/>
        </authorList>
    </citation>
    <scope>NUCLEOTIDE SEQUENCE [LARGE SCALE GENOMIC DNA]</scope>
    <source>
        <strain evidence="6 7">AGMB10547</strain>
    </source>
</reference>
<dbReference type="InterPro" id="IPR002197">
    <property type="entry name" value="HTH_Fis"/>
</dbReference>
<keyword evidence="7" id="KW-1185">Reference proteome</keyword>
<dbReference type="PANTHER" id="PTHR32071">
    <property type="entry name" value="TRANSCRIPTIONAL REGULATORY PROTEIN"/>
    <property type="match status" value="1"/>
</dbReference>
<dbReference type="Gene3D" id="1.10.10.60">
    <property type="entry name" value="Homeodomain-like"/>
    <property type="match status" value="1"/>
</dbReference>
<keyword evidence="2" id="KW-0067">ATP-binding</keyword>
<evidence type="ECO:0000256" key="3">
    <source>
        <dbReference type="ARBA" id="ARBA00023015"/>
    </source>
</evidence>
<dbReference type="InterPro" id="IPR000014">
    <property type="entry name" value="PAS"/>
</dbReference>
<dbReference type="InterPro" id="IPR010524">
    <property type="entry name" value="Sig_transdc_resp-reg_PrpR_N"/>
</dbReference>
<evidence type="ECO:0000313" key="7">
    <source>
        <dbReference type="Proteomes" id="UP000719942"/>
    </source>
</evidence>
<dbReference type="Proteomes" id="UP000719942">
    <property type="component" value="Unassembled WGS sequence"/>
</dbReference>
<evidence type="ECO:0000256" key="1">
    <source>
        <dbReference type="ARBA" id="ARBA00022741"/>
    </source>
</evidence>
<protein>
    <submittedName>
        <fullName evidence="6">PrpR N-terminal domain-containing protein</fullName>
    </submittedName>
</protein>
<evidence type="ECO:0000313" key="6">
    <source>
        <dbReference type="EMBL" id="MBW7571418.1"/>
    </source>
</evidence>
<evidence type="ECO:0000259" key="5">
    <source>
        <dbReference type="PROSITE" id="PS50045"/>
    </source>
</evidence>
<dbReference type="InterPro" id="IPR009057">
    <property type="entry name" value="Homeodomain-like_sf"/>
</dbReference>
<dbReference type="SMART" id="SM00091">
    <property type="entry name" value="PAS"/>
    <property type="match status" value="1"/>
</dbReference>
<comment type="caution">
    <text evidence="6">The sequence shown here is derived from an EMBL/GenBank/DDBJ whole genome shotgun (WGS) entry which is preliminary data.</text>
</comment>
<dbReference type="SUPFAM" id="SSF52540">
    <property type="entry name" value="P-loop containing nucleoside triphosphate hydrolases"/>
    <property type="match status" value="1"/>
</dbReference>
<organism evidence="6 7">
    <name type="scientific">Caproiciproducens faecalis</name>
    <dbReference type="NCBI Taxonomy" id="2820301"/>
    <lineage>
        <taxon>Bacteria</taxon>
        <taxon>Bacillati</taxon>
        <taxon>Bacillota</taxon>
        <taxon>Clostridia</taxon>
        <taxon>Eubacteriales</taxon>
        <taxon>Acutalibacteraceae</taxon>
        <taxon>Caproiciproducens</taxon>
    </lineage>
</organism>
<dbReference type="SUPFAM" id="SSF159800">
    <property type="entry name" value="PrpR receptor domain-like"/>
    <property type="match status" value="1"/>
</dbReference>
<keyword evidence="1" id="KW-0547">Nucleotide-binding</keyword>
<dbReference type="PROSITE" id="PS50045">
    <property type="entry name" value="SIGMA54_INTERACT_4"/>
    <property type="match status" value="1"/>
</dbReference>
<dbReference type="Pfam" id="PF06506">
    <property type="entry name" value="PrpR_N"/>
    <property type="match status" value="1"/>
</dbReference>
<keyword evidence="4" id="KW-0804">Transcription</keyword>
<feature type="domain" description="Sigma-54 factor interaction" evidence="5">
    <location>
        <begin position="318"/>
        <end position="542"/>
    </location>
</feature>
<dbReference type="Gene3D" id="1.10.8.60">
    <property type="match status" value="1"/>
</dbReference>
<dbReference type="Pfam" id="PF25601">
    <property type="entry name" value="AAA_lid_14"/>
    <property type="match status" value="1"/>
</dbReference>
<dbReference type="RefSeq" id="WP_219963831.1">
    <property type="nucleotide sequence ID" value="NZ_JAGFNZ010000001.1"/>
</dbReference>
<dbReference type="SUPFAM" id="SSF46689">
    <property type="entry name" value="Homeodomain-like"/>
    <property type="match status" value="1"/>
</dbReference>
<dbReference type="CDD" id="cd00130">
    <property type="entry name" value="PAS"/>
    <property type="match status" value="1"/>
</dbReference>
<dbReference type="CDD" id="cd00009">
    <property type="entry name" value="AAA"/>
    <property type="match status" value="1"/>
</dbReference>
<gene>
    <name evidence="6" type="ORF">J5W02_01215</name>
</gene>
<accession>A0ABS7DJM2</accession>
<dbReference type="Gene3D" id="3.40.50.300">
    <property type="entry name" value="P-loop containing nucleotide triphosphate hydrolases"/>
    <property type="match status" value="1"/>
</dbReference>
<keyword evidence="3" id="KW-0805">Transcription regulation</keyword>
<sequence>MIEQARAASVKIGLPLKEVKLVSTADVVNEANLCVKNGIDIIIARGAHALLIKQYTNIPVVEIVLTSQELGLLITQAKAVLHKDKPTIAFIGPYNMFCNMDYFGQIFNVHVLPSYVRNVEDLTSAVDIAAANGADLIIGGDCAIKRAQEINMRSLFLASTQDSIDEALRVAKMVAYATDLEKKTNAELSVLLNYSFNGIVKTDNNGCIVIFNHIAKTIFRSDLSDKQIIGLPLTKLIPDFHEDTLQHVLKEGDEIYSTYMTLNHHKVMANLVPIKVKETIEGAIFSFHEIKKLAEINDKIHHELYQAACVAQYNFSLVGENSDVIGRVIQSAKFFASSDAPVLISGEEGTEKEVFAECIHNASLRSNAAYVSLDCSAMSEEEQKNALSDDVSSGKDFQPSPLHIAQLGTLVLSHIEKMTPVCQRILFRILQNKVLSFEKGDAKRIYNIRVVATTDQNLCTLTQQGGFNAELYYMLSTLTLEIPPLRERPEDISYWAEEFLKEKCSRYSRFLSLTAGAQKALCAYPWPGNLTQLKSFCERLVVTAPRRSVDETFINSSLESIYPTAHYRTAEGTKVIYQDPRAADLMALLAKYHGNRTLVARDMNISTTTLWRKMKKYNLPSNYK</sequence>
<name>A0ABS7DJM2_9FIRM</name>